<sequence length="87" mass="9173">RVGRAANGGLASAIVGMDQMVRQMHADTSADLPAVFRMASLTPAERVGLQRKIGSLEAGKRADVLLLNRRLKVGGVVVGGRLLHQAD</sequence>
<organism evidence="4 5">
    <name type="scientific">Planctomyces bekefii</name>
    <dbReference type="NCBI Taxonomy" id="1653850"/>
    <lineage>
        <taxon>Bacteria</taxon>
        <taxon>Pseudomonadati</taxon>
        <taxon>Planctomycetota</taxon>
        <taxon>Planctomycetia</taxon>
        <taxon>Planctomycetales</taxon>
        <taxon>Planctomycetaceae</taxon>
        <taxon>Planctomyces</taxon>
    </lineage>
</organism>
<dbReference type="PANTHER" id="PTHR11113:SF14">
    <property type="entry name" value="N-ACETYLGLUCOSAMINE-6-PHOSPHATE DEACETYLASE"/>
    <property type="match status" value="1"/>
</dbReference>
<dbReference type="InterPro" id="IPR032466">
    <property type="entry name" value="Metal_Hydrolase"/>
</dbReference>
<evidence type="ECO:0000313" key="5">
    <source>
        <dbReference type="Proteomes" id="UP000321083"/>
    </source>
</evidence>
<accession>A0A5C6M111</accession>
<evidence type="ECO:0000256" key="1">
    <source>
        <dbReference type="ARBA" id="ARBA00010716"/>
    </source>
</evidence>
<comment type="caution">
    <text evidence="4">The sequence shown here is derived from an EMBL/GenBank/DDBJ whole genome shotgun (WGS) entry which is preliminary data.</text>
</comment>
<protein>
    <recommendedName>
        <fullName evidence="3">Amidohydrolase-related domain-containing protein</fullName>
    </recommendedName>
</protein>
<gene>
    <name evidence="4" type="ORF">E3A20_24430</name>
</gene>
<keyword evidence="2" id="KW-0378">Hydrolase</keyword>
<dbReference type="EMBL" id="SRHE01000673">
    <property type="protein sequence ID" value="TWW08430.1"/>
    <property type="molecule type" value="Genomic_DNA"/>
</dbReference>
<proteinExistence type="inferred from homology"/>
<dbReference type="AlphaFoldDB" id="A0A5C6M111"/>
<dbReference type="Proteomes" id="UP000321083">
    <property type="component" value="Unassembled WGS sequence"/>
</dbReference>
<evidence type="ECO:0000256" key="2">
    <source>
        <dbReference type="ARBA" id="ARBA00022801"/>
    </source>
</evidence>
<dbReference type="GO" id="GO:0008448">
    <property type="term" value="F:N-acetylglucosamine-6-phosphate deacetylase activity"/>
    <property type="evidence" value="ECO:0007669"/>
    <property type="project" value="TreeGrafter"/>
</dbReference>
<dbReference type="PANTHER" id="PTHR11113">
    <property type="entry name" value="N-ACETYLGLUCOSAMINE-6-PHOSPHATE DEACETYLASE"/>
    <property type="match status" value="1"/>
</dbReference>
<dbReference type="InterPro" id="IPR011059">
    <property type="entry name" value="Metal-dep_hydrolase_composite"/>
</dbReference>
<dbReference type="InterPro" id="IPR006680">
    <property type="entry name" value="Amidohydro-rel"/>
</dbReference>
<comment type="similarity">
    <text evidence="1">Belongs to the metallo-dependent hydrolases superfamily. NagA family.</text>
</comment>
<evidence type="ECO:0000259" key="3">
    <source>
        <dbReference type="Pfam" id="PF01979"/>
    </source>
</evidence>
<dbReference type="SUPFAM" id="SSF51338">
    <property type="entry name" value="Composite domain of metallo-dependent hydrolases"/>
    <property type="match status" value="1"/>
</dbReference>
<dbReference type="Pfam" id="PF01979">
    <property type="entry name" value="Amidohydro_1"/>
    <property type="match status" value="1"/>
</dbReference>
<reference evidence="4 5" key="1">
    <citation type="submission" date="2019-08" db="EMBL/GenBank/DDBJ databases">
        <title>100 year-old enigma solved: identification of Planctomyces bekefii, the type genus and species of the phylum Planctomycetes.</title>
        <authorList>
            <person name="Svetlana D.N."/>
            <person name="Overmann J."/>
        </authorList>
    </citation>
    <scope>NUCLEOTIDE SEQUENCE [LARGE SCALE GENOMIC DNA]</scope>
    <source>
        <strain evidence="4">Phe10_nw2017</strain>
    </source>
</reference>
<feature type="non-terminal residue" evidence="4">
    <location>
        <position position="1"/>
    </location>
</feature>
<name>A0A5C6M111_9PLAN</name>
<dbReference type="Gene3D" id="3.20.20.140">
    <property type="entry name" value="Metal-dependent hydrolases"/>
    <property type="match status" value="1"/>
</dbReference>
<dbReference type="GO" id="GO:0006046">
    <property type="term" value="P:N-acetylglucosamine catabolic process"/>
    <property type="evidence" value="ECO:0007669"/>
    <property type="project" value="TreeGrafter"/>
</dbReference>
<keyword evidence="5" id="KW-1185">Reference proteome</keyword>
<dbReference type="Gene3D" id="2.30.40.10">
    <property type="entry name" value="Urease, subunit C, domain 1"/>
    <property type="match status" value="1"/>
</dbReference>
<feature type="domain" description="Amidohydrolase-related" evidence="3">
    <location>
        <begin position="16"/>
        <end position="82"/>
    </location>
</feature>
<dbReference type="SUPFAM" id="SSF51556">
    <property type="entry name" value="Metallo-dependent hydrolases"/>
    <property type="match status" value="1"/>
</dbReference>
<reference evidence="4 5" key="2">
    <citation type="submission" date="2019-08" db="EMBL/GenBank/DDBJ databases">
        <authorList>
            <person name="Henke P."/>
        </authorList>
    </citation>
    <scope>NUCLEOTIDE SEQUENCE [LARGE SCALE GENOMIC DNA]</scope>
    <source>
        <strain evidence="4">Phe10_nw2017</strain>
    </source>
</reference>
<evidence type="ECO:0000313" key="4">
    <source>
        <dbReference type="EMBL" id="TWW08430.1"/>
    </source>
</evidence>